<reference evidence="4" key="2">
    <citation type="submission" date="2020-09" db="EMBL/GenBank/DDBJ databases">
        <authorList>
            <person name="Sun Q."/>
            <person name="Ohkuma M."/>
        </authorList>
    </citation>
    <scope>NUCLEOTIDE SEQUENCE</scope>
    <source>
        <strain evidence="4">JCM 3302</strain>
    </source>
</reference>
<accession>A0A919AHI4</accession>
<feature type="region of interest" description="Disordered" evidence="3">
    <location>
        <begin position="247"/>
        <end position="289"/>
    </location>
</feature>
<keyword evidence="5" id="KW-1185">Reference proteome</keyword>
<dbReference type="Proteomes" id="UP000641386">
    <property type="component" value="Unassembled WGS sequence"/>
</dbReference>
<evidence type="ECO:0000256" key="2">
    <source>
        <dbReference type="ARBA" id="ARBA00023033"/>
    </source>
</evidence>
<dbReference type="InterPro" id="IPR050493">
    <property type="entry name" value="FAD-dep_Monooxygenase_BioMet"/>
</dbReference>
<evidence type="ECO:0000313" key="5">
    <source>
        <dbReference type="Proteomes" id="UP000641386"/>
    </source>
</evidence>
<dbReference type="GO" id="GO:0004497">
    <property type="term" value="F:monooxygenase activity"/>
    <property type="evidence" value="ECO:0007669"/>
    <property type="project" value="UniProtKB-KW"/>
</dbReference>
<reference evidence="4" key="1">
    <citation type="journal article" date="2014" name="Int. J. Syst. Evol. Microbiol.">
        <title>Complete genome sequence of Corynebacterium casei LMG S-19264T (=DSM 44701T), isolated from a smear-ripened cheese.</title>
        <authorList>
            <consortium name="US DOE Joint Genome Institute (JGI-PGF)"/>
            <person name="Walter F."/>
            <person name="Albersmeier A."/>
            <person name="Kalinowski J."/>
            <person name="Ruckert C."/>
        </authorList>
    </citation>
    <scope>NUCLEOTIDE SEQUENCE</scope>
    <source>
        <strain evidence="4">JCM 3302</strain>
    </source>
</reference>
<comment type="caution">
    <text evidence="4">The sequence shown here is derived from an EMBL/GenBank/DDBJ whole genome shotgun (WGS) entry which is preliminary data.</text>
</comment>
<evidence type="ECO:0000313" key="4">
    <source>
        <dbReference type="EMBL" id="GHF09700.1"/>
    </source>
</evidence>
<dbReference type="SUPFAM" id="SSF51905">
    <property type="entry name" value="FAD/NAD(P)-binding domain"/>
    <property type="match status" value="1"/>
</dbReference>
<dbReference type="PANTHER" id="PTHR13789:SF309">
    <property type="entry name" value="PUTATIVE (AFU_ORTHOLOGUE AFUA_6G14510)-RELATED"/>
    <property type="match status" value="1"/>
</dbReference>
<evidence type="ECO:0000256" key="1">
    <source>
        <dbReference type="ARBA" id="ARBA00023002"/>
    </source>
</evidence>
<dbReference type="PANTHER" id="PTHR13789">
    <property type="entry name" value="MONOOXYGENASE"/>
    <property type="match status" value="1"/>
</dbReference>
<sequence>MSGLALAKSPLDRGLPVDVVKRRAEDEQAALGAGLYLPAKTVRALPSIGVGDAVAELAEPVSRQRLHDHRGRLLAEFGVDRTGAMSVLDWRSQTVAFADGTTEAHDLVVGADGIDSAVRRSLFGGPAPRFLGQLCWRFIAEDVTSGITDWTAHLGTKGRTSLTVQLGAGRVYCYADINSPVPAAPAGDRRTLFADFGGPVPRLLETGRDAHFAALRESVNRVWTRPGVALVSDAAISLSSARPALTGVAGGGGTDRPGGVPPLPSPGIVEPVGHRKRATPRHEVSPSAPVRPVAVRTALAAVGSGEVVLHL</sequence>
<keyword evidence="1" id="KW-0560">Oxidoreductase</keyword>
<dbReference type="Gene3D" id="3.50.50.60">
    <property type="entry name" value="FAD/NAD(P)-binding domain"/>
    <property type="match status" value="2"/>
</dbReference>
<keyword evidence="2" id="KW-0503">Monooxygenase</keyword>
<organism evidence="4 5">
    <name type="scientific">Streptomyces spiralis</name>
    <dbReference type="NCBI Taxonomy" id="66376"/>
    <lineage>
        <taxon>Bacteria</taxon>
        <taxon>Bacillati</taxon>
        <taxon>Actinomycetota</taxon>
        <taxon>Actinomycetes</taxon>
        <taxon>Kitasatosporales</taxon>
        <taxon>Streptomycetaceae</taxon>
        <taxon>Streptomyces</taxon>
    </lineage>
</organism>
<proteinExistence type="predicted"/>
<protein>
    <submittedName>
        <fullName evidence="4">Salicylate hydroxylase</fullName>
    </submittedName>
</protein>
<dbReference type="EMBL" id="BNBC01000056">
    <property type="protein sequence ID" value="GHF09700.1"/>
    <property type="molecule type" value="Genomic_DNA"/>
</dbReference>
<dbReference type="AlphaFoldDB" id="A0A919AHI4"/>
<dbReference type="InterPro" id="IPR036188">
    <property type="entry name" value="FAD/NAD-bd_sf"/>
</dbReference>
<gene>
    <name evidence="4" type="primary">nah</name>
    <name evidence="4" type="ORF">GCM10014715_76880</name>
</gene>
<name>A0A919AHI4_9ACTN</name>
<evidence type="ECO:0000256" key="3">
    <source>
        <dbReference type="SAM" id="MobiDB-lite"/>
    </source>
</evidence>